<organism evidence="2 3">
    <name type="scientific">Parathielavia appendiculata</name>
    <dbReference type="NCBI Taxonomy" id="2587402"/>
    <lineage>
        <taxon>Eukaryota</taxon>
        <taxon>Fungi</taxon>
        <taxon>Dikarya</taxon>
        <taxon>Ascomycota</taxon>
        <taxon>Pezizomycotina</taxon>
        <taxon>Sordariomycetes</taxon>
        <taxon>Sordariomycetidae</taxon>
        <taxon>Sordariales</taxon>
        <taxon>Chaetomiaceae</taxon>
        <taxon>Parathielavia</taxon>
    </lineage>
</organism>
<dbReference type="EMBL" id="MU853224">
    <property type="protein sequence ID" value="KAK4126714.1"/>
    <property type="molecule type" value="Genomic_DNA"/>
</dbReference>
<dbReference type="GeneID" id="87825183"/>
<proteinExistence type="predicted"/>
<dbReference type="PANTHER" id="PTHR33112">
    <property type="entry name" value="DOMAIN PROTEIN, PUTATIVE-RELATED"/>
    <property type="match status" value="1"/>
</dbReference>
<reference evidence="2" key="1">
    <citation type="journal article" date="2023" name="Mol. Phylogenet. Evol.">
        <title>Genome-scale phylogeny and comparative genomics of the fungal order Sordariales.</title>
        <authorList>
            <person name="Hensen N."/>
            <person name="Bonometti L."/>
            <person name="Westerberg I."/>
            <person name="Brannstrom I.O."/>
            <person name="Guillou S."/>
            <person name="Cros-Aarteil S."/>
            <person name="Calhoun S."/>
            <person name="Haridas S."/>
            <person name="Kuo A."/>
            <person name="Mondo S."/>
            <person name="Pangilinan J."/>
            <person name="Riley R."/>
            <person name="LaButti K."/>
            <person name="Andreopoulos B."/>
            <person name="Lipzen A."/>
            <person name="Chen C."/>
            <person name="Yan M."/>
            <person name="Daum C."/>
            <person name="Ng V."/>
            <person name="Clum A."/>
            <person name="Steindorff A."/>
            <person name="Ohm R.A."/>
            <person name="Martin F."/>
            <person name="Silar P."/>
            <person name="Natvig D.O."/>
            <person name="Lalanne C."/>
            <person name="Gautier V."/>
            <person name="Ament-Velasquez S.L."/>
            <person name="Kruys A."/>
            <person name="Hutchinson M.I."/>
            <person name="Powell A.J."/>
            <person name="Barry K."/>
            <person name="Miller A.N."/>
            <person name="Grigoriev I.V."/>
            <person name="Debuchy R."/>
            <person name="Gladieux P."/>
            <person name="Hiltunen Thoren M."/>
            <person name="Johannesson H."/>
        </authorList>
    </citation>
    <scope>NUCLEOTIDE SEQUENCE</scope>
    <source>
        <strain evidence="2">CBS 731.68</strain>
    </source>
</reference>
<protein>
    <submittedName>
        <fullName evidence="2">Heterokaryon incompatibility</fullName>
    </submittedName>
</protein>
<dbReference type="PANTHER" id="PTHR33112:SF10">
    <property type="entry name" value="TOL"/>
    <property type="match status" value="1"/>
</dbReference>
<name>A0AAN6Z747_9PEZI</name>
<gene>
    <name evidence="2" type="ORF">N657DRAFT_566211</name>
</gene>
<reference evidence="2" key="2">
    <citation type="submission" date="2023-05" db="EMBL/GenBank/DDBJ databases">
        <authorList>
            <consortium name="Lawrence Berkeley National Laboratory"/>
            <person name="Steindorff A."/>
            <person name="Hensen N."/>
            <person name="Bonometti L."/>
            <person name="Westerberg I."/>
            <person name="Brannstrom I.O."/>
            <person name="Guillou S."/>
            <person name="Cros-Aarteil S."/>
            <person name="Calhoun S."/>
            <person name="Haridas S."/>
            <person name="Kuo A."/>
            <person name="Mondo S."/>
            <person name="Pangilinan J."/>
            <person name="Riley R."/>
            <person name="Labutti K."/>
            <person name="Andreopoulos B."/>
            <person name="Lipzen A."/>
            <person name="Chen C."/>
            <person name="Yanf M."/>
            <person name="Daum C."/>
            <person name="Ng V."/>
            <person name="Clum A."/>
            <person name="Ohm R."/>
            <person name="Martin F."/>
            <person name="Silar P."/>
            <person name="Natvig D."/>
            <person name="Lalanne C."/>
            <person name="Gautier V."/>
            <person name="Ament-Velasquez S.L."/>
            <person name="Kruys A."/>
            <person name="Hutchinson M.I."/>
            <person name="Powell A.J."/>
            <person name="Barry K."/>
            <person name="Miller A.N."/>
            <person name="Grigoriev I.V."/>
            <person name="Debuchy R."/>
            <person name="Gladieux P."/>
            <person name="Thoren M.H."/>
            <person name="Johannesson H."/>
        </authorList>
    </citation>
    <scope>NUCLEOTIDE SEQUENCE</scope>
    <source>
        <strain evidence="2">CBS 731.68</strain>
    </source>
</reference>
<evidence type="ECO:0000313" key="2">
    <source>
        <dbReference type="EMBL" id="KAK4126714.1"/>
    </source>
</evidence>
<sequence>DAFVAAKKFGVRDIWIDSLCIIQDSTDDWQREAGLMQQVNSNARFNISVTGAENGNA</sequence>
<dbReference type="InterPro" id="IPR010730">
    <property type="entry name" value="HET"/>
</dbReference>
<dbReference type="RefSeq" id="XP_062650485.1">
    <property type="nucleotide sequence ID" value="XM_062788413.1"/>
</dbReference>
<comment type="caution">
    <text evidence="2">The sequence shown here is derived from an EMBL/GenBank/DDBJ whole genome shotgun (WGS) entry which is preliminary data.</text>
</comment>
<evidence type="ECO:0000313" key="3">
    <source>
        <dbReference type="Proteomes" id="UP001302602"/>
    </source>
</evidence>
<keyword evidence="3" id="KW-1185">Reference proteome</keyword>
<accession>A0AAN6Z747</accession>
<dbReference type="Pfam" id="PF06985">
    <property type="entry name" value="HET"/>
    <property type="match status" value="1"/>
</dbReference>
<evidence type="ECO:0000259" key="1">
    <source>
        <dbReference type="Pfam" id="PF06985"/>
    </source>
</evidence>
<dbReference type="Proteomes" id="UP001302602">
    <property type="component" value="Unassembled WGS sequence"/>
</dbReference>
<feature type="non-terminal residue" evidence="2">
    <location>
        <position position="1"/>
    </location>
</feature>
<feature type="domain" description="Heterokaryon incompatibility" evidence="1">
    <location>
        <begin position="2"/>
        <end position="55"/>
    </location>
</feature>
<dbReference type="AlphaFoldDB" id="A0AAN6Z747"/>